<evidence type="ECO:0000313" key="3">
    <source>
        <dbReference type="EMBL" id="CAG9786812.1"/>
    </source>
</evidence>
<accession>A0A9N9R013</accession>
<dbReference type="AlphaFoldDB" id="A0A9N9R013"/>
<keyword evidence="4" id="KW-1185">Reference proteome</keyword>
<evidence type="ECO:0000256" key="1">
    <source>
        <dbReference type="SAM" id="MobiDB-lite"/>
    </source>
</evidence>
<dbReference type="EMBL" id="OU893347">
    <property type="protein sequence ID" value="CAG9786812.1"/>
    <property type="molecule type" value="Genomic_DNA"/>
</dbReference>
<feature type="chain" id="PRO_5040515094" evidence="2">
    <location>
        <begin position="19"/>
        <end position="925"/>
    </location>
</feature>
<evidence type="ECO:0000313" key="4">
    <source>
        <dbReference type="Proteomes" id="UP001153714"/>
    </source>
</evidence>
<reference evidence="3" key="2">
    <citation type="submission" date="2022-10" db="EMBL/GenBank/DDBJ databases">
        <authorList>
            <consortium name="ENA_rothamsted_submissions"/>
            <consortium name="culmorum"/>
            <person name="King R."/>
        </authorList>
    </citation>
    <scope>NUCLEOTIDE SEQUENCE</scope>
</reference>
<feature type="compositionally biased region" description="Polar residues" evidence="1">
    <location>
        <begin position="859"/>
        <end position="884"/>
    </location>
</feature>
<feature type="compositionally biased region" description="Basic residues" evidence="1">
    <location>
        <begin position="339"/>
        <end position="357"/>
    </location>
</feature>
<feature type="region of interest" description="Disordered" evidence="1">
    <location>
        <begin position="338"/>
        <end position="357"/>
    </location>
</feature>
<organism evidence="3 4">
    <name type="scientific">Diatraea saccharalis</name>
    <name type="common">sugarcane borer</name>
    <dbReference type="NCBI Taxonomy" id="40085"/>
    <lineage>
        <taxon>Eukaryota</taxon>
        <taxon>Metazoa</taxon>
        <taxon>Ecdysozoa</taxon>
        <taxon>Arthropoda</taxon>
        <taxon>Hexapoda</taxon>
        <taxon>Insecta</taxon>
        <taxon>Pterygota</taxon>
        <taxon>Neoptera</taxon>
        <taxon>Endopterygota</taxon>
        <taxon>Lepidoptera</taxon>
        <taxon>Glossata</taxon>
        <taxon>Ditrysia</taxon>
        <taxon>Pyraloidea</taxon>
        <taxon>Crambidae</taxon>
        <taxon>Crambinae</taxon>
        <taxon>Diatraea</taxon>
    </lineage>
</organism>
<reference evidence="3" key="1">
    <citation type="submission" date="2021-12" db="EMBL/GenBank/DDBJ databases">
        <authorList>
            <person name="King R."/>
        </authorList>
    </citation>
    <scope>NUCLEOTIDE SEQUENCE</scope>
</reference>
<gene>
    <name evidence="3" type="ORF">DIATSA_LOCUS4745</name>
</gene>
<dbReference type="OrthoDB" id="7483946at2759"/>
<name>A0A9N9R013_9NEOP</name>
<feature type="region of interest" description="Disordered" evidence="1">
    <location>
        <begin position="790"/>
        <end position="925"/>
    </location>
</feature>
<keyword evidence="2" id="KW-0732">Signal</keyword>
<sequence length="925" mass="104934">MQVITYFTLVFLIKISNGLESDSAEFNRIEISPIYDTIIFSDVIDIINELNQNLKMPIDDNSESESDDNIEDLLTEYQHYLDKAHDQRRLYLEKTNKTKNKVPLYRHENFVKSHAPPDFRYNNYYAHNYYNPSVMKFPPTSLNHPLDLFLPLTPSLRFFNKPNHMNTSQRRDIVRDSLKTSHQDKNSLYLPPSLWSSMSGPLKSLCFCKHNEVPCKCKCKECLLSSNENEPKLVNNNNKNMEYKLQEHSFIEDVMANANTLNVRIKVDVQLPNIPDSTNKYGRQYNRESAVEFEDTSKELPNSIRLPSTYFNVPIPMDVLGFKRLSKMHRYDSPLQKITIHKKKKSRSGNSNNKKHRKKLITFHNIKLSPNHSLKSMSFENHNSTNMTVKNYFNYTNVIHQEITTTNMPTFNNFTTTTYSELSVPLNTTPIEESIYLMVNISNNSENETDELQKTGNSIELEYKTVTNSSTEIPINQRVKRETASQNSSDIMKKIKSSKLLNVIGIKSKKILLKKSNMSVLSDTELLYWPSNVQNKSQLQINDLNNIILEQENKKAKLNITKETIRHNRTMALEKAIFGNIDWNDIDTIAPTFISFVGKYVHGILTFCSDTICHSMKCANATCVHRTCTPELRFNHIGHCSGCNTSDSVVSMESIMDLPSNVVFEIVDILKEKLLGKLYVQLALSKPTENSVTEGRGIGSTLWGWITYPFSWWSSNDNDQPINEQLVASTTYGPYDNIEVGRHNVTVWCNDQTCTTMKCDKIGCRNNTCNIYDTDLTGECRGYHTEVDPEKPIDVSPSEPALKPLDDNVITENTTKRDNTQPQSTEPQKVTVMTTPSGEQDIKKNQNTAETPIELEAMLSSSVTEKETSAINNDNEASSRSQLGATAHGGESGARGADGAKGKVPAPELSSVLDAVPPTDIPLKI</sequence>
<dbReference type="Proteomes" id="UP001153714">
    <property type="component" value="Chromosome 16"/>
</dbReference>
<feature type="compositionally biased region" description="Polar residues" evidence="1">
    <location>
        <begin position="820"/>
        <end position="838"/>
    </location>
</feature>
<feature type="signal peptide" evidence="2">
    <location>
        <begin position="1"/>
        <end position="18"/>
    </location>
</feature>
<evidence type="ECO:0000256" key="2">
    <source>
        <dbReference type="SAM" id="SignalP"/>
    </source>
</evidence>
<protein>
    <submittedName>
        <fullName evidence="3">Uncharacterized protein</fullName>
    </submittedName>
</protein>
<proteinExistence type="predicted"/>